<organism evidence="1 2">
    <name type="scientific">Phytophthora oleae</name>
    <dbReference type="NCBI Taxonomy" id="2107226"/>
    <lineage>
        <taxon>Eukaryota</taxon>
        <taxon>Sar</taxon>
        <taxon>Stramenopiles</taxon>
        <taxon>Oomycota</taxon>
        <taxon>Peronosporomycetes</taxon>
        <taxon>Peronosporales</taxon>
        <taxon>Peronosporaceae</taxon>
        <taxon>Phytophthora</taxon>
    </lineage>
</organism>
<sequence>MVEMLGNHFTNCSNPREAVEIAASFGRSDILHWMVTHHFNTQMSRYDVAAAIYGGHLELAKWMAKRVRSRRRNEQTMRLWETAAATSGSLSLLQWI</sequence>
<keyword evidence="2" id="KW-1185">Reference proteome</keyword>
<name>A0ABD3FWK8_9STRA</name>
<accession>A0ABD3FWK8</accession>
<proteinExistence type="predicted"/>
<dbReference type="Proteomes" id="UP001632037">
    <property type="component" value="Unassembled WGS sequence"/>
</dbReference>
<reference evidence="1 2" key="1">
    <citation type="submission" date="2024-09" db="EMBL/GenBank/DDBJ databases">
        <title>Genome sequencing and assembly of Phytophthora oleae, isolate VK10A, causative agent of rot of olive drupes.</title>
        <authorList>
            <person name="Conti Taguali S."/>
            <person name="Riolo M."/>
            <person name="La Spada F."/>
            <person name="Cacciola S.O."/>
            <person name="Dionisio G."/>
        </authorList>
    </citation>
    <scope>NUCLEOTIDE SEQUENCE [LARGE SCALE GENOMIC DNA]</scope>
    <source>
        <strain evidence="1 2">VK10A</strain>
    </source>
</reference>
<comment type="caution">
    <text evidence="1">The sequence shown here is derived from an EMBL/GenBank/DDBJ whole genome shotgun (WGS) entry which is preliminary data.</text>
</comment>
<evidence type="ECO:0000313" key="2">
    <source>
        <dbReference type="Proteomes" id="UP001632037"/>
    </source>
</evidence>
<dbReference type="AlphaFoldDB" id="A0ABD3FWK8"/>
<dbReference type="EMBL" id="JBIMZQ010000005">
    <property type="protein sequence ID" value="KAL3671313.1"/>
    <property type="molecule type" value="Genomic_DNA"/>
</dbReference>
<evidence type="ECO:0000313" key="1">
    <source>
        <dbReference type="EMBL" id="KAL3671313.1"/>
    </source>
</evidence>
<gene>
    <name evidence="1" type="ORF">V7S43_003244</name>
</gene>
<protein>
    <submittedName>
        <fullName evidence="1">Uncharacterized protein</fullName>
    </submittedName>
</protein>